<gene>
    <name evidence="2" type="ORF">HYFRA_00008995</name>
</gene>
<sequence>MDQSSRTPLFGNAKHWDAEEMRVFNNGVADGLSDEQIQAALTSRMGGRRIYTKKSIASQRSRHKKRLERLNTAQQQGRTAKTKPASHHWKAAEEKLLQEEVNKVIGQGKSPKYEIIAATMNAAFPGYPNHVFYPSMLQHKMRELRQKERIKEPDSENWAENLQSRLPNDTDEGPHEDFGGIPDEFYQTFNEFFDFGGPDETGGSAAIWNTSTPEDHDSNMHSTTQGQNTGRDVGSGVSTQRGNLGVGGATGGYVQRNTGGNLLDFSPDETLADFSMFGVLVRK</sequence>
<evidence type="ECO:0000313" key="3">
    <source>
        <dbReference type="Proteomes" id="UP000696280"/>
    </source>
</evidence>
<evidence type="ECO:0000256" key="1">
    <source>
        <dbReference type="SAM" id="MobiDB-lite"/>
    </source>
</evidence>
<comment type="caution">
    <text evidence="2">The sequence shown here is derived from an EMBL/GenBank/DDBJ whole genome shotgun (WGS) entry which is preliminary data.</text>
</comment>
<accession>A0A9N9KSI5</accession>
<reference evidence="2" key="1">
    <citation type="submission" date="2021-07" db="EMBL/GenBank/DDBJ databases">
        <authorList>
            <person name="Durling M."/>
        </authorList>
    </citation>
    <scope>NUCLEOTIDE SEQUENCE</scope>
</reference>
<name>A0A9N9KSI5_9HELO</name>
<protein>
    <submittedName>
        <fullName evidence="2">Uncharacterized protein</fullName>
    </submittedName>
</protein>
<evidence type="ECO:0000313" key="2">
    <source>
        <dbReference type="EMBL" id="CAG8952751.1"/>
    </source>
</evidence>
<dbReference type="Proteomes" id="UP000696280">
    <property type="component" value="Unassembled WGS sequence"/>
</dbReference>
<dbReference type="AlphaFoldDB" id="A0A9N9KSI5"/>
<organism evidence="2 3">
    <name type="scientific">Hymenoscyphus fraxineus</name>
    <dbReference type="NCBI Taxonomy" id="746836"/>
    <lineage>
        <taxon>Eukaryota</taxon>
        <taxon>Fungi</taxon>
        <taxon>Dikarya</taxon>
        <taxon>Ascomycota</taxon>
        <taxon>Pezizomycotina</taxon>
        <taxon>Leotiomycetes</taxon>
        <taxon>Helotiales</taxon>
        <taxon>Helotiaceae</taxon>
        <taxon>Hymenoscyphus</taxon>
    </lineage>
</organism>
<keyword evidence="3" id="KW-1185">Reference proteome</keyword>
<feature type="region of interest" description="Disordered" evidence="1">
    <location>
        <begin position="211"/>
        <end position="234"/>
    </location>
</feature>
<dbReference type="EMBL" id="CAJVRL010000047">
    <property type="protein sequence ID" value="CAG8952751.1"/>
    <property type="molecule type" value="Genomic_DNA"/>
</dbReference>
<proteinExistence type="predicted"/>
<feature type="compositionally biased region" description="Polar residues" evidence="1">
    <location>
        <begin position="220"/>
        <end position="234"/>
    </location>
</feature>